<dbReference type="EMBL" id="JBEFKJ010000025">
    <property type="protein sequence ID" value="KAL2039461.1"/>
    <property type="molecule type" value="Genomic_DNA"/>
</dbReference>
<protein>
    <submittedName>
        <fullName evidence="1">Uncharacterized protein</fullName>
    </submittedName>
</protein>
<accession>A0ABR4A2E1</accession>
<dbReference type="Proteomes" id="UP001590950">
    <property type="component" value="Unassembled WGS sequence"/>
</dbReference>
<evidence type="ECO:0000313" key="1">
    <source>
        <dbReference type="EMBL" id="KAL2039461.1"/>
    </source>
</evidence>
<gene>
    <name evidence="1" type="ORF">N7G274_007733</name>
</gene>
<proteinExistence type="predicted"/>
<sequence length="100" mass="11446">MYTSLSINHSNQQTIKIKSLYFSIRSLSEVFMFTVHSSLIPNARPEHDFLSRFGAGLRFPGQIFPSHTSEIGQILTIYIENLSIPNFLLTVTVSRRKDSR</sequence>
<keyword evidence="2" id="KW-1185">Reference proteome</keyword>
<name>A0ABR4A2E1_9LECA</name>
<comment type="caution">
    <text evidence="1">The sequence shown here is derived from an EMBL/GenBank/DDBJ whole genome shotgun (WGS) entry which is preliminary data.</text>
</comment>
<organism evidence="1 2">
    <name type="scientific">Stereocaulon virgatum</name>
    <dbReference type="NCBI Taxonomy" id="373712"/>
    <lineage>
        <taxon>Eukaryota</taxon>
        <taxon>Fungi</taxon>
        <taxon>Dikarya</taxon>
        <taxon>Ascomycota</taxon>
        <taxon>Pezizomycotina</taxon>
        <taxon>Lecanoromycetes</taxon>
        <taxon>OSLEUM clade</taxon>
        <taxon>Lecanoromycetidae</taxon>
        <taxon>Lecanorales</taxon>
        <taxon>Lecanorineae</taxon>
        <taxon>Stereocaulaceae</taxon>
        <taxon>Stereocaulon</taxon>
    </lineage>
</organism>
<evidence type="ECO:0000313" key="2">
    <source>
        <dbReference type="Proteomes" id="UP001590950"/>
    </source>
</evidence>
<reference evidence="1 2" key="1">
    <citation type="submission" date="2024-09" db="EMBL/GenBank/DDBJ databases">
        <title>Rethinking Asexuality: The Enigmatic Case of Functional Sexual Genes in Lepraria (Stereocaulaceae).</title>
        <authorList>
            <person name="Doellman M."/>
            <person name="Sun Y."/>
            <person name="Barcenas-Pena A."/>
            <person name="Lumbsch H.T."/>
            <person name="Grewe F."/>
        </authorList>
    </citation>
    <scope>NUCLEOTIDE SEQUENCE [LARGE SCALE GENOMIC DNA]</scope>
    <source>
        <strain evidence="1 2">Mercado 3170</strain>
    </source>
</reference>